<dbReference type="AlphaFoldDB" id="A0A813PU45"/>
<sequence length="200" mass="23645">MRLKCFEIIFICSVFLFISNVRTDITDLKATDCNRKCTTGYSDSKCWTGSFEFFIKDMIHNVANYFSAAQTLSNFKNETTIEFLSELNEFKKNLIDEWMNELKEEADVDISEIPEKLEDFFVFIEDQFNRTLFDNNLKDNSNDLKKCPSDHKCFEDSREIFKKYKFFTSLSSGLTIAVVCFYMIIYIIVEKKFVKKFKDN</sequence>
<gene>
    <name evidence="3" type="ORF">OXX778_LOCUS4411</name>
</gene>
<evidence type="ECO:0000313" key="3">
    <source>
        <dbReference type="EMBL" id="CAF0760668.1"/>
    </source>
</evidence>
<keyword evidence="1" id="KW-1133">Transmembrane helix</keyword>
<keyword evidence="2" id="KW-0732">Signal</keyword>
<evidence type="ECO:0000256" key="1">
    <source>
        <dbReference type="SAM" id="Phobius"/>
    </source>
</evidence>
<feature type="chain" id="PRO_5032406778" evidence="2">
    <location>
        <begin position="24"/>
        <end position="200"/>
    </location>
</feature>
<keyword evidence="1" id="KW-0812">Transmembrane</keyword>
<name>A0A813PU45_9BILA</name>
<organism evidence="3 4">
    <name type="scientific">Brachionus calyciflorus</name>
    <dbReference type="NCBI Taxonomy" id="104777"/>
    <lineage>
        <taxon>Eukaryota</taxon>
        <taxon>Metazoa</taxon>
        <taxon>Spiralia</taxon>
        <taxon>Gnathifera</taxon>
        <taxon>Rotifera</taxon>
        <taxon>Eurotatoria</taxon>
        <taxon>Monogononta</taxon>
        <taxon>Pseudotrocha</taxon>
        <taxon>Ploima</taxon>
        <taxon>Brachionidae</taxon>
        <taxon>Brachionus</taxon>
    </lineage>
</organism>
<feature type="transmembrane region" description="Helical" evidence="1">
    <location>
        <begin position="166"/>
        <end position="189"/>
    </location>
</feature>
<dbReference type="Proteomes" id="UP000663879">
    <property type="component" value="Unassembled WGS sequence"/>
</dbReference>
<keyword evidence="1" id="KW-0472">Membrane</keyword>
<dbReference type="EMBL" id="CAJNOC010000430">
    <property type="protein sequence ID" value="CAF0760668.1"/>
    <property type="molecule type" value="Genomic_DNA"/>
</dbReference>
<comment type="caution">
    <text evidence="3">The sequence shown here is derived from an EMBL/GenBank/DDBJ whole genome shotgun (WGS) entry which is preliminary data.</text>
</comment>
<dbReference type="OrthoDB" id="10481856at2759"/>
<evidence type="ECO:0000313" key="4">
    <source>
        <dbReference type="Proteomes" id="UP000663879"/>
    </source>
</evidence>
<feature type="signal peptide" evidence="2">
    <location>
        <begin position="1"/>
        <end position="23"/>
    </location>
</feature>
<protein>
    <submittedName>
        <fullName evidence="3">Uncharacterized protein</fullName>
    </submittedName>
</protein>
<evidence type="ECO:0000256" key="2">
    <source>
        <dbReference type="SAM" id="SignalP"/>
    </source>
</evidence>
<keyword evidence="4" id="KW-1185">Reference proteome</keyword>
<proteinExistence type="predicted"/>
<accession>A0A813PU45</accession>
<reference evidence="3" key="1">
    <citation type="submission" date="2021-02" db="EMBL/GenBank/DDBJ databases">
        <authorList>
            <person name="Nowell W R."/>
        </authorList>
    </citation>
    <scope>NUCLEOTIDE SEQUENCE</scope>
    <source>
        <strain evidence="3">Ploen Becks lab</strain>
    </source>
</reference>